<dbReference type="AlphaFoldDB" id="B3GYZ2"/>
<accession>B3GYZ2</accession>
<reference evidence="2" key="1">
    <citation type="submission" date="2008-05" db="EMBL/GenBank/DDBJ databases">
        <authorList>
            <person name="Linke B."/>
        </authorList>
    </citation>
    <scope>NUCLEOTIDE SEQUENCE</scope>
    <source>
        <strain evidence="2">AP76</strain>
    </source>
</reference>
<dbReference type="Proteomes" id="UP000001226">
    <property type="component" value="Chromosome"/>
</dbReference>
<dbReference type="RefSeq" id="WP_012478336.1">
    <property type="nucleotide sequence ID" value="NC_010939.1"/>
</dbReference>
<evidence type="ECO:0000313" key="2">
    <source>
        <dbReference type="EMBL" id="ACE62478.1"/>
    </source>
</evidence>
<evidence type="ECO:0008006" key="4">
    <source>
        <dbReference type="Google" id="ProtNLM"/>
    </source>
</evidence>
<dbReference type="KEGG" id="apa:APP7_1826"/>
<dbReference type="EMBL" id="CP001091">
    <property type="protein sequence ID" value="ACE61023.1"/>
    <property type="molecule type" value="Genomic_DNA"/>
</dbReference>
<protein>
    <recommendedName>
        <fullName evidence="4">tRNA delta(2)-isopentenylpyrophosphate transferase</fullName>
    </recommendedName>
</protein>
<reference evidence="2" key="3">
    <citation type="submission" date="2008-06" db="EMBL/GenBank/DDBJ databases">
        <title>Genome and proteome analysis of A. pleuropneumoniae serotype 7.</title>
        <authorList>
            <person name="Buettner F."/>
            <person name="Martinez-Arias R."/>
            <person name="Goesmann A."/>
            <person name="Baltes N."/>
            <person name="Tegetmeyer H."/>
            <person name="Singh M."/>
            <person name="Gerlach G.F."/>
        </authorList>
    </citation>
    <scope>NUCLEOTIDE SEQUENCE</scope>
    <source>
        <strain evidence="2">AP76</strain>
    </source>
</reference>
<gene>
    <name evidence="1" type="ordered locus">APP7_0371</name>
    <name evidence="2" type="ordered locus">APP7_1826</name>
</gene>
<evidence type="ECO:0000313" key="1">
    <source>
        <dbReference type="EMBL" id="ACE61023.1"/>
    </source>
</evidence>
<reference evidence="3" key="2">
    <citation type="submission" date="2008-06" db="EMBL/GenBank/DDBJ databases">
        <title>Genome and proteome analysis of A. pleuropneumoniae serotype 7.</title>
        <authorList>
            <person name="Linke B."/>
            <person name="Buettner F."/>
            <person name="Martinez-Arias R."/>
            <person name="Goesmann A."/>
            <person name="Baltes N."/>
            <person name="Tegetmeyer H."/>
            <person name="Singh M."/>
            <person name="Gerlach G.F."/>
        </authorList>
    </citation>
    <scope>NUCLEOTIDE SEQUENCE [LARGE SCALE GENOMIC DNA]</scope>
    <source>
        <strain evidence="3">AP76</strain>
    </source>
</reference>
<organism evidence="2 3">
    <name type="scientific">Actinobacillus pleuropneumoniae serotype 7 (strain AP76)</name>
    <dbReference type="NCBI Taxonomy" id="537457"/>
    <lineage>
        <taxon>Bacteria</taxon>
        <taxon>Pseudomonadati</taxon>
        <taxon>Pseudomonadota</taxon>
        <taxon>Gammaproteobacteria</taxon>
        <taxon>Pasteurellales</taxon>
        <taxon>Pasteurellaceae</taxon>
        <taxon>Actinobacillus</taxon>
    </lineage>
</organism>
<sequence length="74" mass="9009">MNSTNNKSTLSLKQQFKLWLEQEQKDGDMIILVGIPDILKRFDRRLAIIKGNQLEKRYLREWREAFRIDRKLFN</sequence>
<dbReference type="HOGENOM" id="CLU_2748742_0_0_6"/>
<dbReference type="KEGG" id="apa:APP7_0371"/>
<evidence type="ECO:0000313" key="3">
    <source>
        <dbReference type="Proteomes" id="UP000001226"/>
    </source>
</evidence>
<name>B3GYZ2_ACTP7</name>
<proteinExistence type="predicted"/>
<dbReference type="EMBL" id="CP001091">
    <property type="protein sequence ID" value="ACE62478.1"/>
    <property type="molecule type" value="Genomic_DNA"/>
</dbReference>